<sequence length="247" mass="27683">MLIWSSRIIDKSSSLKEASEVISKVAFQAWHIWKERNDFVFNHLEVNPLSTVVRASKAQTEFELISTIQREVLEQIDVPPSANSAWRKPIPGSLKINCDVAIPLSRDKGTAAMVVRNEVGELVDGSTATFPVSSVLHGELEAIRRACYMVEGLKVSPVIIESDSRRAIELSVSELVPPWEVFEVIMDIRKMIQQKNVKVEWVKRSGNKIAHQVAAWASKRQLHQAWISNPSVSLLSLLYSDGLNSDL</sequence>
<accession>A0ACC0MUA5</accession>
<comment type="caution">
    <text evidence="1">The sequence shown here is derived from an EMBL/GenBank/DDBJ whole genome shotgun (WGS) entry which is preliminary data.</text>
</comment>
<protein>
    <submittedName>
        <fullName evidence="1">Uncharacterized protein</fullName>
    </submittedName>
</protein>
<evidence type="ECO:0000313" key="2">
    <source>
        <dbReference type="Proteomes" id="UP001062846"/>
    </source>
</evidence>
<reference evidence="1" key="1">
    <citation type="submission" date="2022-02" db="EMBL/GenBank/DDBJ databases">
        <title>Plant Genome Project.</title>
        <authorList>
            <person name="Zhang R.-G."/>
        </authorList>
    </citation>
    <scope>NUCLEOTIDE SEQUENCE</scope>
    <source>
        <strain evidence="1">AT1</strain>
    </source>
</reference>
<evidence type="ECO:0000313" key="1">
    <source>
        <dbReference type="EMBL" id="KAI8544062.1"/>
    </source>
</evidence>
<proteinExistence type="predicted"/>
<keyword evidence="2" id="KW-1185">Reference proteome</keyword>
<gene>
    <name evidence="1" type="ORF">RHMOL_Rhmol08G0265900</name>
</gene>
<dbReference type="EMBL" id="CM046395">
    <property type="protein sequence ID" value="KAI8544062.1"/>
    <property type="molecule type" value="Genomic_DNA"/>
</dbReference>
<organism evidence="1 2">
    <name type="scientific">Rhododendron molle</name>
    <name type="common">Chinese azalea</name>
    <name type="synonym">Azalea mollis</name>
    <dbReference type="NCBI Taxonomy" id="49168"/>
    <lineage>
        <taxon>Eukaryota</taxon>
        <taxon>Viridiplantae</taxon>
        <taxon>Streptophyta</taxon>
        <taxon>Embryophyta</taxon>
        <taxon>Tracheophyta</taxon>
        <taxon>Spermatophyta</taxon>
        <taxon>Magnoliopsida</taxon>
        <taxon>eudicotyledons</taxon>
        <taxon>Gunneridae</taxon>
        <taxon>Pentapetalae</taxon>
        <taxon>asterids</taxon>
        <taxon>Ericales</taxon>
        <taxon>Ericaceae</taxon>
        <taxon>Ericoideae</taxon>
        <taxon>Rhodoreae</taxon>
        <taxon>Rhododendron</taxon>
    </lineage>
</organism>
<name>A0ACC0MUA5_RHOML</name>
<dbReference type="Proteomes" id="UP001062846">
    <property type="component" value="Chromosome 8"/>
</dbReference>